<sequence>MSCAADDDLAQPCLEALVAGTVALMSCWAAPNDNAPTSARQQRTAMARKIVCNLYLLKNHPHASPGLRHVMAMAHERWIVVSDASSDASVVTQPDPALADPLGLLPVSTLMH</sequence>
<reference evidence="1 2" key="1">
    <citation type="journal article" date="2011" name="EMBO J.">
        <title>Structural diversity of bacterial flagellar motors.</title>
        <authorList>
            <person name="Chen S."/>
            <person name="Beeby M."/>
            <person name="Murphy G.E."/>
            <person name="Leadbetter J.R."/>
            <person name="Hendrixson D.R."/>
            <person name="Briegel A."/>
            <person name="Li Z."/>
            <person name="Shi J."/>
            <person name="Tocheva E.I."/>
            <person name="Muller A."/>
            <person name="Dobro M.J."/>
            <person name="Jensen G.J."/>
        </authorList>
    </citation>
    <scope>NUCLEOTIDE SEQUENCE [LARGE SCALE GENOMIC DNA]</scope>
    <source>
        <strain evidence="1 2">ATCC 19624</strain>
    </source>
</reference>
<comment type="caution">
    <text evidence="1">The sequence shown here is derived from an EMBL/GenBank/DDBJ whole genome shotgun (WGS) entry which is preliminary data.</text>
</comment>
<dbReference type="Proteomes" id="UP000016368">
    <property type="component" value="Unassembled WGS sequence"/>
</dbReference>
<name>F3KW05_9BURK</name>
<organism evidence="1 2">
    <name type="scientific">Hylemonella gracilis ATCC 19624</name>
    <dbReference type="NCBI Taxonomy" id="887062"/>
    <lineage>
        <taxon>Bacteria</taxon>
        <taxon>Pseudomonadati</taxon>
        <taxon>Pseudomonadota</taxon>
        <taxon>Betaproteobacteria</taxon>
        <taxon>Burkholderiales</taxon>
        <taxon>Comamonadaceae</taxon>
        <taxon>Hylemonella</taxon>
    </lineage>
</organism>
<proteinExistence type="predicted"/>
<accession>F3KW05</accession>
<dbReference type="RefSeq" id="WP_006298734.1">
    <property type="nucleotide sequence ID" value="NZ_AEGR01000082.1"/>
</dbReference>
<evidence type="ECO:0000313" key="1">
    <source>
        <dbReference type="EMBL" id="EGI76001.1"/>
    </source>
</evidence>
<protein>
    <submittedName>
        <fullName evidence="1">Uncharacterized protein</fullName>
    </submittedName>
</protein>
<dbReference type="OrthoDB" id="8904178at2"/>
<keyword evidence="2" id="KW-1185">Reference proteome</keyword>
<dbReference type="STRING" id="887062.HGR_13214"/>
<dbReference type="EMBL" id="AEGR01000082">
    <property type="protein sequence ID" value="EGI76001.1"/>
    <property type="molecule type" value="Genomic_DNA"/>
</dbReference>
<evidence type="ECO:0000313" key="2">
    <source>
        <dbReference type="Proteomes" id="UP000016368"/>
    </source>
</evidence>
<gene>
    <name evidence="1" type="ORF">HGR_13214</name>
</gene>
<dbReference type="AlphaFoldDB" id="F3KW05"/>